<protein>
    <submittedName>
        <fullName evidence="1">Polysaccharide deacetylase</fullName>
    </submittedName>
</protein>
<accession>A0A2J0Z7L0</accession>
<dbReference type="Proteomes" id="UP000231987">
    <property type="component" value="Unassembled WGS sequence"/>
</dbReference>
<gene>
    <name evidence="1" type="ORF">CEJ86_06885</name>
</gene>
<evidence type="ECO:0000313" key="2">
    <source>
        <dbReference type="Proteomes" id="UP000231987"/>
    </source>
</evidence>
<proteinExistence type="predicted"/>
<dbReference type="Gene3D" id="3.20.20.370">
    <property type="entry name" value="Glycoside hydrolase/deacetylase"/>
    <property type="match status" value="1"/>
</dbReference>
<comment type="caution">
    <text evidence="1">The sequence shown here is derived from an EMBL/GenBank/DDBJ whole genome shotgun (WGS) entry which is preliminary data.</text>
</comment>
<sequence length="256" mass="28502">MTIASIWETLADRLDRLQEAGQSVDFWLRDDDAVEPTAALHRLLDLTDRFSVPVTLAVIPAGTDERLSRCLAGRPLVDVAVHGWSHQNHAPPTEKRQELGGHRSREMVASDLRAGWARLRAHYPAGMVPLLVPPWNRIDPGLVPGLHEIGFRALSVFGPEDGTKSAVLRAPGLQLINAHVDVMDWHGTRGCRPHGEILRDIDRRLDEIEKGGGTVGILSHHLVHDESVWEFLCRLFDITASHAACRWRRVADLLGQ</sequence>
<dbReference type="CDD" id="cd10928">
    <property type="entry name" value="CE4_u4"/>
    <property type="match status" value="1"/>
</dbReference>
<reference evidence="1 2" key="1">
    <citation type="submission" date="2017-06" db="EMBL/GenBank/DDBJ databases">
        <title>Ensifer strains isolated from leguminous trees and herbs display diverse denitrification phenotypes with some acting as strong N2O sinks.</title>
        <authorList>
            <person name="Woliy K."/>
            <person name="Mania D."/>
            <person name="Bakken L.R."/>
            <person name="Frostegard A."/>
        </authorList>
    </citation>
    <scope>NUCLEOTIDE SEQUENCE [LARGE SCALE GENOMIC DNA]</scope>
    <source>
        <strain evidence="1 2">AC50a</strain>
    </source>
</reference>
<dbReference type="SUPFAM" id="SSF88713">
    <property type="entry name" value="Glycoside hydrolase/deacetylase"/>
    <property type="match status" value="1"/>
</dbReference>
<dbReference type="AlphaFoldDB" id="A0A2J0Z7L0"/>
<dbReference type="RefSeq" id="WP_100670511.1">
    <property type="nucleotide sequence ID" value="NZ_NJGD01000002.1"/>
</dbReference>
<dbReference type="InterPro" id="IPR049591">
    <property type="entry name" value="CE4_u4-like"/>
</dbReference>
<dbReference type="InterPro" id="IPR011330">
    <property type="entry name" value="Glyco_hydro/deAcase_b/a-brl"/>
</dbReference>
<dbReference type="GO" id="GO:0005975">
    <property type="term" value="P:carbohydrate metabolic process"/>
    <property type="evidence" value="ECO:0007669"/>
    <property type="project" value="InterPro"/>
</dbReference>
<evidence type="ECO:0000313" key="1">
    <source>
        <dbReference type="EMBL" id="PJR16494.1"/>
    </source>
</evidence>
<dbReference type="EMBL" id="NJGD01000002">
    <property type="protein sequence ID" value="PJR16494.1"/>
    <property type="molecule type" value="Genomic_DNA"/>
</dbReference>
<organism evidence="1 2">
    <name type="scientific">Rhizobium meliloti</name>
    <name type="common">Ensifer meliloti</name>
    <name type="synonym">Sinorhizobium meliloti</name>
    <dbReference type="NCBI Taxonomy" id="382"/>
    <lineage>
        <taxon>Bacteria</taxon>
        <taxon>Pseudomonadati</taxon>
        <taxon>Pseudomonadota</taxon>
        <taxon>Alphaproteobacteria</taxon>
        <taxon>Hyphomicrobiales</taxon>
        <taxon>Rhizobiaceae</taxon>
        <taxon>Sinorhizobium/Ensifer group</taxon>
        <taxon>Sinorhizobium</taxon>
    </lineage>
</organism>
<name>A0A2J0Z7L0_RHIML</name>